<reference evidence="2" key="1">
    <citation type="submission" date="2021-01" db="EMBL/GenBank/DDBJ databases">
        <authorList>
            <consortium name="Genoscope - CEA"/>
            <person name="William W."/>
        </authorList>
    </citation>
    <scope>NUCLEOTIDE SEQUENCE</scope>
</reference>
<comment type="caution">
    <text evidence="2">The sequence shown here is derived from an EMBL/GenBank/DDBJ whole genome shotgun (WGS) entry which is preliminary data.</text>
</comment>
<keyword evidence="1" id="KW-0472">Membrane</keyword>
<proteinExistence type="predicted"/>
<accession>A0A8S1MUX4</accession>
<gene>
    <name evidence="2" type="ORF">PSON_ATCC_30995.1.T0470227</name>
</gene>
<dbReference type="OrthoDB" id="300096at2759"/>
<evidence type="ECO:0008006" key="4">
    <source>
        <dbReference type="Google" id="ProtNLM"/>
    </source>
</evidence>
<dbReference type="AlphaFoldDB" id="A0A8S1MUX4"/>
<protein>
    <recommendedName>
        <fullName evidence="4">Transmembrane protein</fullName>
    </recommendedName>
</protein>
<evidence type="ECO:0000313" key="2">
    <source>
        <dbReference type="EMBL" id="CAD8084877.1"/>
    </source>
</evidence>
<name>A0A8S1MUX4_9CILI</name>
<dbReference type="Proteomes" id="UP000692954">
    <property type="component" value="Unassembled WGS sequence"/>
</dbReference>
<organism evidence="2 3">
    <name type="scientific">Paramecium sonneborni</name>
    <dbReference type="NCBI Taxonomy" id="65129"/>
    <lineage>
        <taxon>Eukaryota</taxon>
        <taxon>Sar</taxon>
        <taxon>Alveolata</taxon>
        <taxon>Ciliophora</taxon>
        <taxon>Intramacronucleata</taxon>
        <taxon>Oligohymenophorea</taxon>
        <taxon>Peniculida</taxon>
        <taxon>Parameciidae</taxon>
        <taxon>Paramecium</taxon>
    </lineage>
</organism>
<evidence type="ECO:0000256" key="1">
    <source>
        <dbReference type="SAM" id="Phobius"/>
    </source>
</evidence>
<evidence type="ECO:0000313" key="3">
    <source>
        <dbReference type="Proteomes" id="UP000692954"/>
    </source>
</evidence>
<feature type="transmembrane region" description="Helical" evidence="1">
    <location>
        <begin position="26"/>
        <end position="47"/>
    </location>
</feature>
<sequence length="530" mass="62075">MLNIKASKKNQSQITFFKNWRFRSQVLCAQTIYIIIVTLIGSGYFIFVQNFLIQEISHESFIILAQRILSKQSYIYSILNKHQLQYGLMLTNNSLKVINSLYEQQQMMNITYKNHINKCDEFENPSTFLSYLANTSCYCYGLPNDNEEYSQHQNKISLGTLLLQTFLIQNNLYRTYFTSNTQDQFYVFQPCKYYPPTYDPSLRPWFINHNQSIDEVQNSQPYFAFSGGITLTKTMNLKGLDDSVQGIIGTDIIMKIFFSQNDASQIDFILIDQLGQILLSNHYTLNSTKVDFYYNQSVTGFDYLDFQTIMNFSKGLNYSNHCEIPIKLALCLHDKSKNKNYYVKVQKLQSENYYLITKVDQTLYKNNVDLMVDGINTKSKKIVYDFICCVIISLFLCGCCYICTIIILEKPLYKLMNISLNRNLMLTSIVEHLTRFSNDTIDNFANAFTGLINYDNRHKKTFNNETKKELENIFCYLPQNVTISRKLILLIKEKLPDYKKQNKSLFYLNSLDKLKIIKDFLINERKILSI</sequence>
<keyword evidence="1" id="KW-0812">Transmembrane</keyword>
<feature type="transmembrane region" description="Helical" evidence="1">
    <location>
        <begin position="382"/>
        <end position="408"/>
    </location>
</feature>
<dbReference type="EMBL" id="CAJJDN010000047">
    <property type="protein sequence ID" value="CAD8084877.1"/>
    <property type="molecule type" value="Genomic_DNA"/>
</dbReference>
<keyword evidence="3" id="KW-1185">Reference proteome</keyword>
<keyword evidence="1" id="KW-1133">Transmembrane helix</keyword>